<evidence type="ECO:0000256" key="1">
    <source>
        <dbReference type="SAM" id="MobiDB-lite"/>
    </source>
</evidence>
<keyword evidence="3" id="KW-1185">Reference proteome</keyword>
<gene>
    <name evidence="2" type="ORF">ACFFIC_06070</name>
</gene>
<name>A0ABV6IND8_9PROT</name>
<evidence type="ECO:0000313" key="2">
    <source>
        <dbReference type="EMBL" id="MFC0385118.1"/>
    </source>
</evidence>
<organism evidence="2 3">
    <name type="scientific">Muricoccus vinaceus</name>
    <dbReference type="NCBI Taxonomy" id="424704"/>
    <lineage>
        <taxon>Bacteria</taxon>
        <taxon>Pseudomonadati</taxon>
        <taxon>Pseudomonadota</taxon>
        <taxon>Alphaproteobacteria</taxon>
        <taxon>Acetobacterales</taxon>
        <taxon>Roseomonadaceae</taxon>
        <taxon>Muricoccus</taxon>
    </lineage>
</organism>
<dbReference type="EMBL" id="JBHLVZ010000002">
    <property type="protein sequence ID" value="MFC0385118.1"/>
    <property type="molecule type" value="Genomic_DNA"/>
</dbReference>
<sequence length="67" mass="7182">MVSFFPKVVGEFAAGLSGMTDGHRAAKVAPRAPPATFNPGRVRRWRSTGWNPDRLPPLISGAVSCEC</sequence>
<evidence type="ECO:0000313" key="3">
    <source>
        <dbReference type="Proteomes" id="UP001589789"/>
    </source>
</evidence>
<comment type="caution">
    <text evidence="2">The sequence shown here is derived from an EMBL/GenBank/DDBJ whole genome shotgun (WGS) entry which is preliminary data.</text>
</comment>
<reference evidence="2 3" key="1">
    <citation type="submission" date="2024-09" db="EMBL/GenBank/DDBJ databases">
        <authorList>
            <person name="Sun Q."/>
            <person name="Mori K."/>
        </authorList>
    </citation>
    <scope>NUCLEOTIDE SEQUENCE [LARGE SCALE GENOMIC DNA]</scope>
    <source>
        <strain evidence="2 3">CCM 7468</strain>
    </source>
</reference>
<accession>A0ABV6IND8</accession>
<dbReference type="RefSeq" id="WP_377049238.1">
    <property type="nucleotide sequence ID" value="NZ_JBHLVZ010000002.1"/>
</dbReference>
<feature type="region of interest" description="Disordered" evidence="1">
    <location>
        <begin position="26"/>
        <end position="49"/>
    </location>
</feature>
<dbReference type="Proteomes" id="UP001589789">
    <property type="component" value="Unassembled WGS sequence"/>
</dbReference>
<protein>
    <submittedName>
        <fullName evidence="2">Uncharacterized protein</fullName>
    </submittedName>
</protein>
<proteinExistence type="predicted"/>